<dbReference type="Pfam" id="PF03061">
    <property type="entry name" value="4HBT"/>
    <property type="match status" value="1"/>
</dbReference>
<dbReference type="EMBL" id="ML003099">
    <property type="protein sequence ID" value="RKP34711.1"/>
    <property type="molecule type" value="Genomic_DNA"/>
</dbReference>
<keyword evidence="3" id="KW-1185">Reference proteome</keyword>
<proteinExistence type="predicted"/>
<gene>
    <name evidence="2" type="ORF">BJ085DRAFT_1207</name>
</gene>
<dbReference type="InterPro" id="IPR006683">
    <property type="entry name" value="Thioestr_dom"/>
</dbReference>
<sequence length="121" mass="13368">PRRLAINEVIFNNQTDDVMTQIQYLGRSLCGHDGIIHGGLLATIVDEAFARLAFAFLPGHSGFTANLNVDYRSPVPADIMVVLVISIDRVDGRKVFLKARMSSLDGKFTFLESTSLYIAPR</sequence>
<dbReference type="PANTHER" id="PTHR47260:SF1">
    <property type="entry name" value="UPF0644 PROTEIN PB2B4.06"/>
    <property type="match status" value="1"/>
</dbReference>
<dbReference type="InterPro" id="IPR029069">
    <property type="entry name" value="HotDog_dom_sf"/>
</dbReference>
<dbReference type="CDD" id="cd03443">
    <property type="entry name" value="PaaI_thioesterase"/>
    <property type="match status" value="1"/>
</dbReference>
<dbReference type="STRING" id="215637.A0A4P9ZPT6"/>
<protein>
    <submittedName>
        <fullName evidence="2">HotDog domain-containing protein</fullName>
    </submittedName>
</protein>
<dbReference type="AlphaFoldDB" id="A0A4P9ZPT6"/>
<dbReference type="InterPro" id="IPR052061">
    <property type="entry name" value="PTE-AB_protein"/>
</dbReference>
<evidence type="ECO:0000259" key="1">
    <source>
        <dbReference type="Pfam" id="PF03061"/>
    </source>
</evidence>
<name>A0A4P9ZPT6_9FUNG</name>
<feature type="domain" description="Thioesterase" evidence="1">
    <location>
        <begin position="34"/>
        <end position="106"/>
    </location>
</feature>
<dbReference type="Proteomes" id="UP000268162">
    <property type="component" value="Unassembled WGS sequence"/>
</dbReference>
<evidence type="ECO:0000313" key="2">
    <source>
        <dbReference type="EMBL" id="RKP34711.1"/>
    </source>
</evidence>
<evidence type="ECO:0000313" key="3">
    <source>
        <dbReference type="Proteomes" id="UP000268162"/>
    </source>
</evidence>
<dbReference type="Gene3D" id="3.10.129.10">
    <property type="entry name" value="Hotdog Thioesterase"/>
    <property type="match status" value="1"/>
</dbReference>
<dbReference type="PANTHER" id="PTHR47260">
    <property type="entry name" value="UPF0644 PROTEIN PB2B4.06"/>
    <property type="match status" value="1"/>
</dbReference>
<dbReference type="SUPFAM" id="SSF54637">
    <property type="entry name" value="Thioesterase/thiol ester dehydrase-isomerase"/>
    <property type="match status" value="1"/>
</dbReference>
<feature type="non-terminal residue" evidence="2">
    <location>
        <position position="121"/>
    </location>
</feature>
<organism evidence="2 3">
    <name type="scientific">Dimargaris cristalligena</name>
    <dbReference type="NCBI Taxonomy" id="215637"/>
    <lineage>
        <taxon>Eukaryota</taxon>
        <taxon>Fungi</taxon>
        <taxon>Fungi incertae sedis</taxon>
        <taxon>Zoopagomycota</taxon>
        <taxon>Kickxellomycotina</taxon>
        <taxon>Dimargaritomycetes</taxon>
        <taxon>Dimargaritales</taxon>
        <taxon>Dimargaritaceae</taxon>
        <taxon>Dimargaris</taxon>
    </lineage>
</organism>
<feature type="non-terminal residue" evidence="2">
    <location>
        <position position="1"/>
    </location>
</feature>
<reference evidence="3" key="1">
    <citation type="journal article" date="2018" name="Nat. Microbiol.">
        <title>Leveraging single-cell genomics to expand the fungal tree of life.</title>
        <authorList>
            <person name="Ahrendt S.R."/>
            <person name="Quandt C.A."/>
            <person name="Ciobanu D."/>
            <person name="Clum A."/>
            <person name="Salamov A."/>
            <person name="Andreopoulos B."/>
            <person name="Cheng J.F."/>
            <person name="Woyke T."/>
            <person name="Pelin A."/>
            <person name="Henrissat B."/>
            <person name="Reynolds N.K."/>
            <person name="Benny G.L."/>
            <person name="Smith M.E."/>
            <person name="James T.Y."/>
            <person name="Grigoriev I.V."/>
        </authorList>
    </citation>
    <scope>NUCLEOTIDE SEQUENCE [LARGE SCALE GENOMIC DNA]</scope>
    <source>
        <strain evidence="3">RSA 468</strain>
    </source>
</reference>
<accession>A0A4P9ZPT6</accession>